<dbReference type="SUPFAM" id="SSF88946">
    <property type="entry name" value="Sigma2 domain of RNA polymerase sigma factors"/>
    <property type="match status" value="1"/>
</dbReference>
<dbReference type="Pfam" id="PF04542">
    <property type="entry name" value="Sigma70_r2"/>
    <property type="match status" value="1"/>
</dbReference>
<feature type="domain" description="RNA polymerase sigma-70 region 2" evidence="5">
    <location>
        <begin position="28"/>
        <end position="97"/>
    </location>
</feature>
<dbReference type="PANTHER" id="PTHR43133:SF51">
    <property type="entry name" value="RNA POLYMERASE SIGMA FACTOR"/>
    <property type="match status" value="1"/>
</dbReference>
<dbReference type="NCBIfam" id="TIGR02984">
    <property type="entry name" value="Sig-70_plancto1"/>
    <property type="match status" value="1"/>
</dbReference>
<dbReference type="Pfam" id="PF08281">
    <property type="entry name" value="Sigma70_r4_2"/>
    <property type="match status" value="1"/>
</dbReference>
<dbReference type="InterPro" id="IPR007627">
    <property type="entry name" value="RNA_pol_sigma70_r2"/>
</dbReference>
<dbReference type="InterPro" id="IPR013249">
    <property type="entry name" value="RNA_pol_sigma70_r4_t2"/>
</dbReference>
<dbReference type="InterPro" id="IPR036388">
    <property type="entry name" value="WH-like_DNA-bd_sf"/>
</dbReference>
<name>A0A5C6BFH9_9BACT</name>
<dbReference type="GO" id="GO:0016987">
    <property type="term" value="F:sigma factor activity"/>
    <property type="evidence" value="ECO:0007669"/>
    <property type="project" value="UniProtKB-KW"/>
</dbReference>
<dbReference type="InterPro" id="IPR013325">
    <property type="entry name" value="RNA_pol_sigma_r2"/>
</dbReference>
<feature type="domain" description="RNA polymerase sigma factor 70 region 4 type 2" evidence="6">
    <location>
        <begin position="145"/>
        <end position="197"/>
    </location>
</feature>
<dbReference type="CDD" id="cd06171">
    <property type="entry name" value="Sigma70_r4"/>
    <property type="match status" value="1"/>
</dbReference>
<sequence length="204" mass="22486">MHSPSANHLSQLIDAAREGDSDALGELLDSYRRFLVFLARAGLHNHMQGKADPSDIVQEVCLAAHGNISEFRGESVEEFAAWLRSILSNILAMHVRKYLGTQKRDPRLEQRLDQSLASATGFLQSQLAGNVTSPSQNIARDEALLQLAGALEDLPEDYRQVIVLRHVEGLPFAEIASSMGRSVDSVEKLWVRGLAKLKAVMSEI</sequence>
<dbReference type="SUPFAM" id="SSF88659">
    <property type="entry name" value="Sigma3 and sigma4 domains of RNA polymerase sigma factors"/>
    <property type="match status" value="1"/>
</dbReference>
<evidence type="ECO:0000256" key="1">
    <source>
        <dbReference type="ARBA" id="ARBA00010641"/>
    </source>
</evidence>
<organism evidence="7 8">
    <name type="scientific">Allorhodopirellula heiligendammensis</name>
    <dbReference type="NCBI Taxonomy" id="2714739"/>
    <lineage>
        <taxon>Bacteria</taxon>
        <taxon>Pseudomonadati</taxon>
        <taxon>Planctomycetota</taxon>
        <taxon>Planctomycetia</taxon>
        <taxon>Pirellulales</taxon>
        <taxon>Pirellulaceae</taxon>
        <taxon>Allorhodopirellula</taxon>
    </lineage>
</organism>
<evidence type="ECO:0000259" key="6">
    <source>
        <dbReference type="Pfam" id="PF08281"/>
    </source>
</evidence>
<comment type="similarity">
    <text evidence="1">Belongs to the sigma-70 factor family. ECF subfamily.</text>
</comment>
<dbReference type="GO" id="GO:0006352">
    <property type="term" value="P:DNA-templated transcription initiation"/>
    <property type="evidence" value="ECO:0007669"/>
    <property type="project" value="InterPro"/>
</dbReference>
<dbReference type="InterPro" id="IPR014284">
    <property type="entry name" value="RNA_pol_sigma-70_dom"/>
</dbReference>
<keyword evidence="3" id="KW-0731">Sigma factor</keyword>
<evidence type="ECO:0000313" key="8">
    <source>
        <dbReference type="Proteomes" id="UP000319908"/>
    </source>
</evidence>
<dbReference type="Proteomes" id="UP000319908">
    <property type="component" value="Unassembled WGS sequence"/>
</dbReference>
<gene>
    <name evidence="7" type="primary">sigW_5</name>
    <name evidence="7" type="ORF">Poly21_48510</name>
</gene>
<dbReference type="Gene3D" id="1.10.1740.10">
    <property type="match status" value="1"/>
</dbReference>
<keyword evidence="4" id="KW-0804">Transcription</keyword>
<dbReference type="Gene3D" id="1.10.10.10">
    <property type="entry name" value="Winged helix-like DNA-binding domain superfamily/Winged helix DNA-binding domain"/>
    <property type="match status" value="1"/>
</dbReference>
<comment type="caution">
    <text evidence="7">The sequence shown here is derived from an EMBL/GenBank/DDBJ whole genome shotgun (WGS) entry which is preliminary data.</text>
</comment>
<reference evidence="7 8" key="1">
    <citation type="journal article" date="2020" name="Antonie Van Leeuwenhoek">
        <title>Rhodopirellula heiligendammensis sp. nov., Rhodopirellula pilleata sp. nov., and Rhodopirellula solitaria sp. nov. isolated from natural or artificial marine surfaces in Northern Germany and California, USA, and emended description of the genus Rhodopirellula.</title>
        <authorList>
            <person name="Kallscheuer N."/>
            <person name="Wiegand S."/>
            <person name="Jogler M."/>
            <person name="Boedeker C."/>
            <person name="Peeters S.H."/>
            <person name="Rast P."/>
            <person name="Heuer A."/>
            <person name="Jetten M.S.M."/>
            <person name="Rohde M."/>
            <person name="Jogler C."/>
        </authorList>
    </citation>
    <scope>NUCLEOTIDE SEQUENCE [LARGE SCALE GENOMIC DNA]</scope>
    <source>
        <strain evidence="7 8">Poly21</strain>
    </source>
</reference>
<evidence type="ECO:0000313" key="7">
    <source>
        <dbReference type="EMBL" id="TWU10945.1"/>
    </source>
</evidence>
<proteinExistence type="inferred from homology"/>
<evidence type="ECO:0000259" key="5">
    <source>
        <dbReference type="Pfam" id="PF04542"/>
    </source>
</evidence>
<keyword evidence="8" id="KW-1185">Reference proteome</keyword>
<evidence type="ECO:0000256" key="3">
    <source>
        <dbReference type="ARBA" id="ARBA00023082"/>
    </source>
</evidence>
<dbReference type="InterPro" id="IPR014326">
    <property type="entry name" value="RNA_pol_sigma-70_Plancto"/>
</dbReference>
<dbReference type="PANTHER" id="PTHR43133">
    <property type="entry name" value="RNA POLYMERASE ECF-TYPE SIGMA FACTO"/>
    <property type="match status" value="1"/>
</dbReference>
<dbReference type="AlphaFoldDB" id="A0A5C6BFH9"/>
<dbReference type="NCBIfam" id="TIGR02937">
    <property type="entry name" value="sigma70-ECF"/>
    <property type="match status" value="1"/>
</dbReference>
<dbReference type="GO" id="GO:0003677">
    <property type="term" value="F:DNA binding"/>
    <property type="evidence" value="ECO:0007669"/>
    <property type="project" value="InterPro"/>
</dbReference>
<accession>A0A5C6BFH9</accession>
<dbReference type="EMBL" id="SJPU01000003">
    <property type="protein sequence ID" value="TWU10945.1"/>
    <property type="molecule type" value="Genomic_DNA"/>
</dbReference>
<protein>
    <submittedName>
        <fullName evidence="7">ECF RNA polymerase sigma factor SigW</fullName>
    </submittedName>
</protein>
<evidence type="ECO:0000256" key="2">
    <source>
        <dbReference type="ARBA" id="ARBA00023015"/>
    </source>
</evidence>
<keyword evidence="2" id="KW-0805">Transcription regulation</keyword>
<dbReference type="InterPro" id="IPR013324">
    <property type="entry name" value="RNA_pol_sigma_r3/r4-like"/>
</dbReference>
<evidence type="ECO:0000256" key="4">
    <source>
        <dbReference type="ARBA" id="ARBA00023163"/>
    </source>
</evidence>
<dbReference type="InterPro" id="IPR039425">
    <property type="entry name" value="RNA_pol_sigma-70-like"/>
</dbReference>